<reference evidence="2 3" key="1">
    <citation type="submission" date="2020-08" db="EMBL/GenBank/DDBJ databases">
        <authorList>
            <person name="Kim C.M."/>
        </authorList>
    </citation>
    <scope>NUCLEOTIDE SEQUENCE [LARGE SCALE GENOMIC DNA]</scope>
    <source>
        <strain evidence="2 3">SR9</strain>
    </source>
</reference>
<feature type="signal peptide" evidence="1">
    <location>
        <begin position="1"/>
        <end position="20"/>
    </location>
</feature>
<comment type="caution">
    <text evidence="2">The sequence shown here is derived from an EMBL/GenBank/DDBJ whole genome shotgun (WGS) entry which is preliminary data.</text>
</comment>
<name>A0A7W4DD74_9GAMM</name>
<dbReference type="RefSeq" id="WP_182834370.1">
    <property type="nucleotide sequence ID" value="NZ_JACJFN010000003.1"/>
</dbReference>
<evidence type="ECO:0000313" key="3">
    <source>
        <dbReference type="Proteomes" id="UP000581189"/>
    </source>
</evidence>
<sequence length="177" mass="19600">MELQSLRVLLLILFCMPCWAEMSQKDIEAEKAWDAGQLAAEKTIPTLLESYGNAIGCSFNFNPIHLVKYKIQKEPVFVAAIGLDVGCSGGSAMGRTLLITMKHGAYHKIHVMPELSTPMQTPSDFPKHLEQLYLENGEIMFSGFVPDWSKDSLCCASQPVKGKVSFANGKWALSFLQ</sequence>
<proteinExistence type="predicted"/>
<gene>
    <name evidence="2" type="ORF">H3H45_14115</name>
</gene>
<dbReference type="EMBL" id="JACJFN010000003">
    <property type="protein sequence ID" value="MBB1520383.1"/>
    <property type="molecule type" value="Genomic_DNA"/>
</dbReference>
<protein>
    <submittedName>
        <fullName evidence="2">Uncharacterized protein</fullName>
    </submittedName>
</protein>
<dbReference type="Proteomes" id="UP000581189">
    <property type="component" value="Unassembled WGS sequence"/>
</dbReference>
<keyword evidence="1" id="KW-0732">Signal</keyword>
<evidence type="ECO:0000313" key="2">
    <source>
        <dbReference type="EMBL" id="MBB1520383.1"/>
    </source>
</evidence>
<feature type="chain" id="PRO_5030691672" evidence="1">
    <location>
        <begin position="21"/>
        <end position="177"/>
    </location>
</feature>
<keyword evidence="3" id="KW-1185">Reference proteome</keyword>
<accession>A0A7W4DD74</accession>
<dbReference type="AlphaFoldDB" id="A0A7W4DD74"/>
<evidence type="ECO:0000256" key="1">
    <source>
        <dbReference type="SAM" id="SignalP"/>
    </source>
</evidence>
<organism evidence="2 3">
    <name type="scientific">Aquipseudomonas guryensis</name>
    <dbReference type="NCBI Taxonomy" id="2759165"/>
    <lineage>
        <taxon>Bacteria</taxon>
        <taxon>Pseudomonadati</taxon>
        <taxon>Pseudomonadota</taxon>
        <taxon>Gammaproteobacteria</taxon>
        <taxon>Pseudomonadales</taxon>
        <taxon>Pseudomonadaceae</taxon>
        <taxon>Aquipseudomonas</taxon>
    </lineage>
</organism>